<comment type="caution">
    <text evidence="1">The sequence shown here is derived from an EMBL/GenBank/DDBJ whole genome shotgun (WGS) entry which is preliminary data.</text>
</comment>
<dbReference type="Proteomes" id="UP000030001">
    <property type="component" value="Unassembled WGS sequence"/>
</dbReference>
<evidence type="ECO:0000313" key="2">
    <source>
        <dbReference type="Proteomes" id="UP000030001"/>
    </source>
</evidence>
<dbReference type="AlphaFoldDB" id="A0A099YF15"/>
<name>A0A099YF15_LIMMU</name>
<protein>
    <submittedName>
        <fullName evidence="1">Uncharacterized protein</fullName>
    </submittedName>
</protein>
<evidence type="ECO:0000313" key="1">
    <source>
        <dbReference type="EMBL" id="KGL67170.1"/>
    </source>
</evidence>
<sequence length="115" mass="13233">MSEFQNDIKGLYREIGYKDFNGDGKLESPVTVELPQVAIDRLNEIGPFIERDYFTEDGVIHLAIGNYEPNELLPDKPSKEFLEWLDPDGEPFERHVRHVKMILATIYPVKLGKEG</sequence>
<gene>
    <name evidence="1" type="ORF">LX03_03375</name>
</gene>
<organism evidence="1 2">
    <name type="scientific">Limosilactobacillus mucosae</name>
    <name type="common">Lactobacillus mucosae</name>
    <dbReference type="NCBI Taxonomy" id="97478"/>
    <lineage>
        <taxon>Bacteria</taxon>
        <taxon>Bacillati</taxon>
        <taxon>Bacillota</taxon>
        <taxon>Bacilli</taxon>
        <taxon>Lactobacillales</taxon>
        <taxon>Lactobacillaceae</taxon>
        <taxon>Limosilactobacillus</taxon>
    </lineage>
</organism>
<proteinExistence type="predicted"/>
<dbReference type="EMBL" id="JROC01000027">
    <property type="protein sequence ID" value="KGL67170.1"/>
    <property type="molecule type" value="Genomic_DNA"/>
</dbReference>
<accession>A0A099YF15</accession>
<reference evidence="1 2" key="1">
    <citation type="submission" date="2014-09" db="EMBL/GenBank/DDBJ databases">
        <title>Lactobacillus mucosae CRL573 Genome Sequencing.</title>
        <authorList>
            <person name="Bleckwedel J."/>
            <person name="Teran L.C."/>
            <person name="Bonacina J."/>
            <person name="Saavedra L."/>
            <person name="Mozzi F.B."/>
            <person name="Raya R.R."/>
        </authorList>
    </citation>
    <scope>NUCLEOTIDE SEQUENCE [LARGE SCALE GENOMIC DNA]</scope>
    <source>
        <strain evidence="1 2">CRL573</strain>
    </source>
</reference>